<proteinExistence type="predicted"/>
<comment type="caution">
    <text evidence="1">The sequence shown here is derived from an EMBL/GenBank/DDBJ whole genome shotgun (WGS) entry which is preliminary data.</text>
</comment>
<reference evidence="1 2" key="1">
    <citation type="journal article" date="2024" name="Science">
        <title>Giant polyketide synthase enzymes in the biosynthesis of giant marine polyether toxins.</title>
        <authorList>
            <person name="Fallon T.R."/>
            <person name="Shende V.V."/>
            <person name="Wierzbicki I.H."/>
            <person name="Pendleton A.L."/>
            <person name="Watervoot N.F."/>
            <person name="Auber R.P."/>
            <person name="Gonzalez D.J."/>
            <person name="Wisecaver J.H."/>
            <person name="Moore B.S."/>
        </authorList>
    </citation>
    <scope>NUCLEOTIDE SEQUENCE [LARGE SCALE GENOMIC DNA]</scope>
    <source>
        <strain evidence="1 2">12B1</strain>
    </source>
</reference>
<dbReference type="EMBL" id="JBGBPQ010000015">
    <property type="protein sequence ID" value="KAL1510577.1"/>
    <property type="molecule type" value="Genomic_DNA"/>
</dbReference>
<dbReference type="AlphaFoldDB" id="A0AB34J320"/>
<accession>A0AB34J320</accession>
<protein>
    <submittedName>
        <fullName evidence="1">Uncharacterized protein</fullName>
    </submittedName>
</protein>
<gene>
    <name evidence="1" type="ORF">AB1Y20_006878</name>
</gene>
<evidence type="ECO:0000313" key="2">
    <source>
        <dbReference type="Proteomes" id="UP001515480"/>
    </source>
</evidence>
<organism evidence="1 2">
    <name type="scientific">Prymnesium parvum</name>
    <name type="common">Toxic golden alga</name>
    <dbReference type="NCBI Taxonomy" id="97485"/>
    <lineage>
        <taxon>Eukaryota</taxon>
        <taxon>Haptista</taxon>
        <taxon>Haptophyta</taxon>
        <taxon>Prymnesiophyceae</taxon>
        <taxon>Prymnesiales</taxon>
        <taxon>Prymnesiaceae</taxon>
        <taxon>Prymnesium</taxon>
    </lineage>
</organism>
<sequence length="560" mass="62868">MLLLLLLLTPPAESGRRKRRKRRRAWWPSVSTSSCCAALSSGCRDCCRPPAALASTRSPPADGTADSCVSQPSRVQCEASSPVEPGRGVCVWVGGRCSRGTWRDCAEPPPRLNWYGEEDAFEERCAGEACPGFVRSFSSYAWKHNAATRNAQAPEGNERARVLVIRDYWKNVGMGFMPEHVASVLRFAIQTGIYIYFENYGRYDWTRYFYGYMGLDVRWTTARRSAWERKFASVGGCVRREVEVWHEDGSRIGDEEWEQTVTHLLSNTSVQFIEVHGQATTFNYNRVLAPALRGAARGRESHADPLGTCTPCAMWAMYRPRPALARELLGTPVVAAAPLVCLKGRTMYAEDKRFLPDSTPPDLASIDRLWTTYSDALQMGDETYWGPRPRLRCKGRLVPPGEALRCLTKVRSSLGAHARLFVAVDAPRLQQAVSEYAREQVFVTPGVGVDPTNEFRDTKQATLKEQGIGKQELTERNLIKVSLDYYIQGFCLASLTLRPSAFYNAARRRTSAILPSIWRHILRNTSYQQSSARSKHHNCALGGMECVHQICGLKECNNFQ</sequence>
<keyword evidence="2" id="KW-1185">Reference proteome</keyword>
<evidence type="ECO:0000313" key="1">
    <source>
        <dbReference type="EMBL" id="KAL1510577.1"/>
    </source>
</evidence>
<name>A0AB34J320_PRYPA</name>
<dbReference type="Proteomes" id="UP001515480">
    <property type="component" value="Unassembled WGS sequence"/>
</dbReference>